<evidence type="ECO:0000313" key="1">
    <source>
        <dbReference type="EMBL" id="RVW08409.1"/>
    </source>
</evidence>
<dbReference type="EMBL" id="RKLP01000008">
    <property type="protein sequence ID" value="RVW08409.1"/>
    <property type="molecule type" value="Genomic_DNA"/>
</dbReference>
<dbReference type="Gene3D" id="3.40.50.1820">
    <property type="entry name" value="alpha/beta hydrolase"/>
    <property type="match status" value="1"/>
</dbReference>
<proteinExistence type="predicted"/>
<dbReference type="PANTHER" id="PTHR32015:SF1">
    <property type="entry name" value="LIPASE"/>
    <property type="match status" value="1"/>
</dbReference>
<gene>
    <name evidence="1" type="ORF">EGT67_15875</name>
</gene>
<comment type="caution">
    <text evidence="1">The sequence shown here is derived from an EMBL/GenBank/DDBJ whole genome shotgun (WGS) entry which is preliminary data.</text>
</comment>
<dbReference type="Proteomes" id="UP000286208">
    <property type="component" value="Unassembled WGS sequence"/>
</dbReference>
<keyword evidence="2" id="KW-1185">Reference proteome</keyword>
<dbReference type="AlphaFoldDB" id="A0A438BBM6"/>
<dbReference type="GO" id="GO:0016042">
    <property type="term" value="P:lipid catabolic process"/>
    <property type="evidence" value="ECO:0007669"/>
    <property type="project" value="InterPro"/>
</dbReference>
<protein>
    <submittedName>
        <fullName evidence="1">Lipase</fullName>
    </submittedName>
</protein>
<dbReference type="InterPro" id="IPR002918">
    <property type="entry name" value="Lipase_EstA/Esterase_EstB"/>
</dbReference>
<sequence>MSWTDAFGEPGSATNDAGLAKELLAAGYCVYAENYGGTSYAGLPGITGITWGNDNIGRSAKQAATFVDTVLARTNSSQVDIVAHSQGGTMARQYLRFEGGANPNNPALNKVHTLVMVAPSTHGSTLEDFEVVDQNGLLVTLDVQQAFDTRYPTWLGETVRYAAAVADPTVGPAVYQQFVGSKFLATLNAGSETLPGVHYTVIASNLWKGKQNDGIITPKWDQSFLKVAAGDPFVENITVQDACPGLPLSHTSGLLNHPAPQFLVKKALDPTLGGTPPCAG</sequence>
<name>A0A438BBM6_9NOCA</name>
<reference evidence="1 2" key="1">
    <citation type="submission" date="2018-11" db="EMBL/GenBank/DDBJ databases">
        <title>Rhodococcus spongicola sp. nov. and Rhodococcus xishaensis sp. nov. from marine sponges.</title>
        <authorList>
            <person name="Li L."/>
            <person name="Lin H.W."/>
        </authorList>
    </citation>
    <scope>NUCLEOTIDE SEQUENCE [LARGE SCALE GENOMIC DNA]</scope>
    <source>
        <strain evidence="1 2">CCTCC AB2014297</strain>
    </source>
</reference>
<dbReference type="InterPro" id="IPR029058">
    <property type="entry name" value="AB_hydrolase_fold"/>
</dbReference>
<dbReference type="Pfam" id="PF01674">
    <property type="entry name" value="Lipase_2"/>
    <property type="match status" value="1"/>
</dbReference>
<dbReference type="GO" id="GO:0016298">
    <property type="term" value="F:lipase activity"/>
    <property type="evidence" value="ECO:0007669"/>
    <property type="project" value="TreeGrafter"/>
</dbReference>
<dbReference type="PANTHER" id="PTHR32015">
    <property type="entry name" value="FASTING INDUCED LIPASE"/>
    <property type="match status" value="1"/>
</dbReference>
<evidence type="ECO:0000313" key="2">
    <source>
        <dbReference type="Proteomes" id="UP000286208"/>
    </source>
</evidence>
<accession>A0A438BBM6</accession>
<organism evidence="1 2">
    <name type="scientific">Prescottella agglutinans</name>
    <dbReference type="NCBI Taxonomy" id="1644129"/>
    <lineage>
        <taxon>Bacteria</taxon>
        <taxon>Bacillati</taxon>
        <taxon>Actinomycetota</taxon>
        <taxon>Actinomycetes</taxon>
        <taxon>Mycobacteriales</taxon>
        <taxon>Nocardiaceae</taxon>
        <taxon>Prescottella</taxon>
    </lineage>
</organism>
<dbReference type="SUPFAM" id="SSF53474">
    <property type="entry name" value="alpha/beta-Hydrolases"/>
    <property type="match status" value="1"/>
</dbReference>